<dbReference type="InterPro" id="IPR006145">
    <property type="entry name" value="PsdUridine_synth_RsuA/RluA"/>
</dbReference>
<dbReference type="Proteomes" id="UP000315003">
    <property type="component" value="Chromosome"/>
</dbReference>
<comment type="similarity">
    <text evidence="1">Belongs to the pseudouridine synthase RluA family.</text>
</comment>
<proteinExistence type="inferred from homology"/>
<sequence length="282" mass="30854">MTFDRQTNSVSAAANESDITVLWEQGDVIAINKPAGIATQAPPQHPSLESKLRAQLDRQDRYLAFPHRLDRAVSGVILVALSKKKARLLSAQFESRKPRKTYQAVLAGTASLPVLSEAAFADVMQCEPARSEARSEANTTATQQLSRWQDWLQKIPEQARVQRSDATAEQAKEAITLAAAIDSEPSRIMLAAFDPPSTAVLLQPQTGRMHQLRAQSAFRGHPIVGDTTYGFPYQLDANGNPLDPLDASGPETAKRILLHALQLGFHDPSSGRWTLVRAPCPF</sequence>
<evidence type="ECO:0000313" key="3">
    <source>
        <dbReference type="EMBL" id="QDT58890.1"/>
    </source>
</evidence>
<evidence type="ECO:0000259" key="2">
    <source>
        <dbReference type="Pfam" id="PF00849"/>
    </source>
</evidence>
<keyword evidence="3" id="KW-0413">Isomerase</keyword>
<dbReference type="PANTHER" id="PTHR21600:SF87">
    <property type="entry name" value="RNA PSEUDOURIDYLATE SYNTHASE DOMAIN-CONTAINING PROTEIN 1"/>
    <property type="match status" value="1"/>
</dbReference>
<dbReference type="CDD" id="cd02869">
    <property type="entry name" value="PseudoU_synth_RluA_like"/>
    <property type="match status" value="1"/>
</dbReference>
<evidence type="ECO:0000256" key="1">
    <source>
        <dbReference type="ARBA" id="ARBA00010876"/>
    </source>
</evidence>
<dbReference type="PANTHER" id="PTHR21600">
    <property type="entry name" value="MITOCHONDRIAL RNA PSEUDOURIDINE SYNTHASE"/>
    <property type="match status" value="1"/>
</dbReference>
<reference evidence="3 4" key="1">
    <citation type="submission" date="2019-02" db="EMBL/GenBank/DDBJ databases">
        <title>Deep-cultivation of Planctomycetes and their phenomic and genomic characterization uncovers novel biology.</title>
        <authorList>
            <person name="Wiegand S."/>
            <person name="Jogler M."/>
            <person name="Boedeker C."/>
            <person name="Pinto D."/>
            <person name="Vollmers J."/>
            <person name="Rivas-Marin E."/>
            <person name="Kohn T."/>
            <person name="Peeters S.H."/>
            <person name="Heuer A."/>
            <person name="Rast P."/>
            <person name="Oberbeckmann S."/>
            <person name="Bunk B."/>
            <person name="Jeske O."/>
            <person name="Meyerdierks A."/>
            <person name="Storesund J.E."/>
            <person name="Kallscheuer N."/>
            <person name="Luecker S."/>
            <person name="Lage O.M."/>
            <person name="Pohl T."/>
            <person name="Merkel B.J."/>
            <person name="Hornburger P."/>
            <person name="Mueller R.-W."/>
            <person name="Bruemmer F."/>
            <person name="Labrenz M."/>
            <person name="Spormann A.M."/>
            <person name="Op den Camp H."/>
            <person name="Overmann J."/>
            <person name="Amann R."/>
            <person name="Jetten M.S.M."/>
            <person name="Mascher T."/>
            <person name="Medema M.H."/>
            <person name="Devos D.P."/>
            <person name="Kaster A.-K."/>
            <person name="Ovreas L."/>
            <person name="Rohde M."/>
            <person name="Galperin M.Y."/>
            <person name="Jogler C."/>
        </authorList>
    </citation>
    <scope>NUCLEOTIDE SEQUENCE [LARGE SCALE GENOMIC DNA]</scope>
    <source>
        <strain evidence="3 4">SV_7m_r</strain>
    </source>
</reference>
<dbReference type="OrthoDB" id="9784108at2"/>
<dbReference type="GO" id="GO:0000455">
    <property type="term" value="P:enzyme-directed rRNA pseudouridine synthesis"/>
    <property type="evidence" value="ECO:0007669"/>
    <property type="project" value="TreeGrafter"/>
</dbReference>
<evidence type="ECO:0000313" key="4">
    <source>
        <dbReference type="Proteomes" id="UP000315003"/>
    </source>
</evidence>
<dbReference type="InterPro" id="IPR020103">
    <property type="entry name" value="PsdUridine_synth_cat_dom_sf"/>
</dbReference>
<dbReference type="EMBL" id="CP036272">
    <property type="protein sequence ID" value="QDT58890.1"/>
    <property type="molecule type" value="Genomic_DNA"/>
</dbReference>
<gene>
    <name evidence="3" type="primary">rluA</name>
    <name evidence="3" type="ORF">SV7mr_13920</name>
</gene>
<dbReference type="EC" id="5.4.99.28" evidence="3"/>
<dbReference type="Pfam" id="PF00849">
    <property type="entry name" value="PseudoU_synth_2"/>
    <property type="match status" value="1"/>
</dbReference>
<dbReference type="AlphaFoldDB" id="A0A517SRY5"/>
<accession>A0A517SRY5</accession>
<dbReference type="RefSeq" id="WP_145270383.1">
    <property type="nucleotide sequence ID" value="NZ_CP036272.1"/>
</dbReference>
<dbReference type="InterPro" id="IPR050188">
    <property type="entry name" value="RluA_PseudoU_synthase"/>
</dbReference>
<keyword evidence="4" id="KW-1185">Reference proteome</keyword>
<organism evidence="3 4">
    <name type="scientific">Stieleria bergensis</name>
    <dbReference type="NCBI Taxonomy" id="2528025"/>
    <lineage>
        <taxon>Bacteria</taxon>
        <taxon>Pseudomonadati</taxon>
        <taxon>Planctomycetota</taxon>
        <taxon>Planctomycetia</taxon>
        <taxon>Pirellulales</taxon>
        <taxon>Pirellulaceae</taxon>
        <taxon>Stieleria</taxon>
    </lineage>
</organism>
<dbReference type="Gene3D" id="3.30.2350.10">
    <property type="entry name" value="Pseudouridine synthase"/>
    <property type="match status" value="1"/>
</dbReference>
<feature type="domain" description="Pseudouridine synthase RsuA/RluA-like" evidence="2">
    <location>
        <begin position="27"/>
        <end position="216"/>
    </location>
</feature>
<dbReference type="GO" id="GO:0160151">
    <property type="term" value="F:tRNA pseudouridine(32) synthase activity"/>
    <property type="evidence" value="ECO:0007669"/>
    <property type="project" value="UniProtKB-EC"/>
</dbReference>
<protein>
    <submittedName>
        <fullName evidence="3">Ribosomal large subunit pseudouridine synthase A</fullName>
        <ecNumber evidence="3">5.4.99.28</ecNumber>
    </submittedName>
</protein>
<name>A0A517SRY5_9BACT</name>
<dbReference type="GO" id="GO:0003723">
    <property type="term" value="F:RNA binding"/>
    <property type="evidence" value="ECO:0007669"/>
    <property type="project" value="InterPro"/>
</dbReference>
<dbReference type="SUPFAM" id="SSF55120">
    <property type="entry name" value="Pseudouridine synthase"/>
    <property type="match status" value="1"/>
</dbReference>